<keyword evidence="3 6" id="KW-0863">Zinc-finger</keyword>
<dbReference type="Gene3D" id="3.30.40.10">
    <property type="entry name" value="Zinc/RING finger domain, C3HC4 (zinc finger)"/>
    <property type="match status" value="1"/>
</dbReference>
<keyword evidence="8" id="KW-0812">Transmembrane</keyword>
<dbReference type="SMART" id="SM01197">
    <property type="entry name" value="FANCL_C"/>
    <property type="match status" value="1"/>
</dbReference>
<evidence type="ECO:0000256" key="2">
    <source>
        <dbReference type="ARBA" id="ARBA00022723"/>
    </source>
</evidence>
<dbReference type="InterPro" id="IPR001841">
    <property type="entry name" value="Znf_RING"/>
</dbReference>
<feature type="compositionally biased region" description="Polar residues" evidence="7">
    <location>
        <begin position="61"/>
        <end position="78"/>
    </location>
</feature>
<gene>
    <name evidence="10" type="ORF">GRF29_1g2716245</name>
</gene>
<dbReference type="InterPro" id="IPR024766">
    <property type="entry name" value="Znf_RING_H2"/>
</dbReference>
<protein>
    <recommendedName>
        <fullName evidence="9">RING-type domain-containing protein</fullName>
    </recommendedName>
</protein>
<keyword evidence="4" id="KW-0833">Ubl conjugation pathway</keyword>
<evidence type="ECO:0000256" key="4">
    <source>
        <dbReference type="ARBA" id="ARBA00022786"/>
    </source>
</evidence>
<dbReference type="InterPro" id="IPR013083">
    <property type="entry name" value="Znf_RING/FYVE/PHD"/>
</dbReference>
<dbReference type="InterPro" id="IPR050731">
    <property type="entry name" value="HRD1_E3_ubiq-ligases"/>
</dbReference>
<keyword evidence="8" id="KW-1133">Transmembrane helix</keyword>
<evidence type="ECO:0000259" key="9">
    <source>
        <dbReference type="PROSITE" id="PS50089"/>
    </source>
</evidence>
<dbReference type="PANTHER" id="PTHR22763">
    <property type="entry name" value="RING ZINC FINGER PROTEIN"/>
    <property type="match status" value="1"/>
</dbReference>
<keyword evidence="8" id="KW-0472">Membrane</keyword>
<name>A0AAN6M9M9_9PLEO</name>
<keyword evidence="2" id="KW-0479">Metal-binding</keyword>
<reference evidence="10 11" key="1">
    <citation type="submission" date="2021-02" db="EMBL/GenBank/DDBJ databases">
        <title>Genome assembly of Pseudopithomyces chartarum.</title>
        <authorList>
            <person name="Jauregui R."/>
            <person name="Singh J."/>
            <person name="Voisey C."/>
        </authorList>
    </citation>
    <scope>NUCLEOTIDE SEQUENCE [LARGE SCALE GENOMIC DNA]</scope>
    <source>
        <strain evidence="10 11">AGR01</strain>
    </source>
</reference>
<dbReference type="SUPFAM" id="SSF57850">
    <property type="entry name" value="RING/U-box"/>
    <property type="match status" value="1"/>
</dbReference>
<dbReference type="EMBL" id="WVTA01000001">
    <property type="protein sequence ID" value="KAK3217334.1"/>
    <property type="molecule type" value="Genomic_DNA"/>
</dbReference>
<organism evidence="10 11">
    <name type="scientific">Pseudopithomyces chartarum</name>
    <dbReference type="NCBI Taxonomy" id="1892770"/>
    <lineage>
        <taxon>Eukaryota</taxon>
        <taxon>Fungi</taxon>
        <taxon>Dikarya</taxon>
        <taxon>Ascomycota</taxon>
        <taxon>Pezizomycotina</taxon>
        <taxon>Dothideomycetes</taxon>
        <taxon>Pleosporomycetidae</taxon>
        <taxon>Pleosporales</taxon>
        <taxon>Massarineae</taxon>
        <taxon>Didymosphaeriaceae</taxon>
        <taxon>Pseudopithomyces</taxon>
    </lineage>
</organism>
<dbReference type="SMART" id="SM00184">
    <property type="entry name" value="RING"/>
    <property type="match status" value="1"/>
</dbReference>
<feature type="domain" description="RING-type" evidence="9">
    <location>
        <begin position="29"/>
        <end position="125"/>
    </location>
</feature>
<feature type="region of interest" description="Disordered" evidence="7">
    <location>
        <begin position="40"/>
        <end position="78"/>
    </location>
</feature>
<dbReference type="GO" id="GO:0008270">
    <property type="term" value="F:zinc ion binding"/>
    <property type="evidence" value="ECO:0007669"/>
    <property type="project" value="UniProtKB-KW"/>
</dbReference>
<proteinExistence type="predicted"/>
<evidence type="ECO:0000256" key="3">
    <source>
        <dbReference type="ARBA" id="ARBA00022771"/>
    </source>
</evidence>
<evidence type="ECO:0000256" key="5">
    <source>
        <dbReference type="ARBA" id="ARBA00022833"/>
    </source>
</evidence>
<evidence type="ECO:0000313" key="10">
    <source>
        <dbReference type="EMBL" id="KAK3217334.1"/>
    </source>
</evidence>
<evidence type="ECO:0000313" key="11">
    <source>
        <dbReference type="Proteomes" id="UP001280581"/>
    </source>
</evidence>
<accession>A0AAN6M9M9</accession>
<dbReference type="GO" id="GO:0061630">
    <property type="term" value="F:ubiquitin protein ligase activity"/>
    <property type="evidence" value="ECO:0007669"/>
    <property type="project" value="TreeGrafter"/>
</dbReference>
<evidence type="ECO:0000256" key="8">
    <source>
        <dbReference type="SAM" id="Phobius"/>
    </source>
</evidence>
<keyword evidence="11" id="KW-1185">Reference proteome</keyword>
<keyword evidence="5" id="KW-0862">Zinc</keyword>
<dbReference type="PROSITE" id="PS50089">
    <property type="entry name" value="ZF_RING_2"/>
    <property type="match status" value="1"/>
</dbReference>
<evidence type="ECO:0000256" key="6">
    <source>
        <dbReference type="PROSITE-ProRule" id="PRU00175"/>
    </source>
</evidence>
<dbReference type="GO" id="GO:0043161">
    <property type="term" value="P:proteasome-mediated ubiquitin-dependent protein catabolic process"/>
    <property type="evidence" value="ECO:0007669"/>
    <property type="project" value="TreeGrafter"/>
</dbReference>
<comment type="pathway">
    <text evidence="1">Protein modification; protein ubiquitination.</text>
</comment>
<dbReference type="GO" id="GO:0012505">
    <property type="term" value="C:endomembrane system"/>
    <property type="evidence" value="ECO:0007669"/>
    <property type="project" value="TreeGrafter"/>
</dbReference>
<comment type="caution">
    <text evidence="10">The sequence shown here is derived from an EMBL/GenBank/DDBJ whole genome shotgun (WGS) entry which is preliminary data.</text>
</comment>
<dbReference type="AlphaFoldDB" id="A0AAN6M9M9"/>
<evidence type="ECO:0000256" key="7">
    <source>
        <dbReference type="SAM" id="MobiDB-lite"/>
    </source>
</evidence>
<dbReference type="Pfam" id="PF12678">
    <property type="entry name" value="zf-rbx1"/>
    <property type="match status" value="1"/>
</dbReference>
<sequence>MDFCLTREDFAWHGIEQLRELPQGAAIHCPICLDNLVNTGPSSSSSSETEAHAAHNDGGSRSETAGTSASGTNENSAANQITASASVEANPEQTPFVRTRACGHTFHTKCLQEWLSTKQTCPMCRKTLFFLSYSPDDDQDPPSVPRLTLVEVEMPQMAQDPTTALSTVLLVAVVWGCFGLMAAIVVVLLLAYPTICRRRHLPRP</sequence>
<feature type="compositionally biased region" description="Basic and acidic residues" evidence="7">
    <location>
        <begin position="49"/>
        <end position="60"/>
    </location>
</feature>
<dbReference type="Proteomes" id="UP001280581">
    <property type="component" value="Unassembled WGS sequence"/>
</dbReference>
<feature type="transmembrane region" description="Helical" evidence="8">
    <location>
        <begin position="164"/>
        <end position="192"/>
    </location>
</feature>
<evidence type="ECO:0000256" key="1">
    <source>
        <dbReference type="ARBA" id="ARBA00004906"/>
    </source>
</evidence>